<gene>
    <name evidence="1" type="ORF">EB837_03025</name>
</gene>
<dbReference type="Proteomes" id="UP000268051">
    <property type="component" value="Unassembled WGS sequence"/>
</dbReference>
<evidence type="ECO:0000313" key="1">
    <source>
        <dbReference type="EMBL" id="ROU17808.1"/>
    </source>
</evidence>
<dbReference type="AlphaFoldDB" id="A0A3N2SDP8"/>
<evidence type="ECO:0000313" key="2">
    <source>
        <dbReference type="Proteomes" id="UP000268051"/>
    </source>
</evidence>
<proteinExistence type="predicted"/>
<dbReference type="EMBL" id="RHFN01000002">
    <property type="protein sequence ID" value="ROU17808.1"/>
    <property type="molecule type" value="Genomic_DNA"/>
</dbReference>
<organism evidence="1 2">
    <name type="scientific">Kluyvera ascorbata</name>
    <dbReference type="NCBI Taxonomy" id="51288"/>
    <lineage>
        <taxon>Bacteria</taxon>
        <taxon>Pseudomonadati</taxon>
        <taxon>Pseudomonadota</taxon>
        <taxon>Gammaproteobacteria</taxon>
        <taxon>Enterobacterales</taxon>
        <taxon>Enterobacteriaceae</taxon>
        <taxon>Kluyvera</taxon>
    </lineage>
</organism>
<accession>A0A3N2SDP8</accession>
<protein>
    <submittedName>
        <fullName evidence="1">Uncharacterized protein</fullName>
    </submittedName>
</protein>
<reference evidence="1 2" key="1">
    <citation type="submission" date="2018-10" db="EMBL/GenBank/DDBJ databases">
        <title>Horizontal transference of carbapenem resistance between Klebsiella pneumoniae and Kluyvera ascorbata during abdominal infection: a case report.</title>
        <authorList>
            <person name="Raro O.H.F."/>
            <person name="Lima-Morales D."/>
            <person name="Barth A.L."/>
            <person name="Paim T.G.S."/>
            <person name="Mott M.P."/>
            <person name="Riche C.V.W."/>
            <person name="Teixeira U.F."/>
            <person name="Waechter F."/>
            <person name="Dias C.A.G."/>
        </authorList>
    </citation>
    <scope>NUCLEOTIDE SEQUENCE [LARGE SCALE GENOMIC DNA]</scope>
    <source>
        <strain evidence="1 2">OT2</strain>
    </source>
</reference>
<dbReference type="RefSeq" id="WP_123650301.1">
    <property type="nucleotide sequence ID" value="NZ_RHFN01000002.1"/>
</dbReference>
<name>A0A3N2SDP8_9ENTR</name>
<sequence>MNDITAPSKPRYLKAGTVNCPKCKGSLEWEQHYGFMKVYNVDGKELYQGRCMQCKTYWGVKTK</sequence>
<comment type="caution">
    <text evidence="1">The sequence shown here is derived from an EMBL/GenBank/DDBJ whole genome shotgun (WGS) entry which is preliminary data.</text>
</comment>